<evidence type="ECO:0008006" key="4">
    <source>
        <dbReference type="Google" id="ProtNLM"/>
    </source>
</evidence>
<dbReference type="EMBL" id="CP042831">
    <property type="protein sequence ID" value="QEE50028.1"/>
    <property type="molecule type" value="Genomic_DNA"/>
</dbReference>
<feature type="transmembrane region" description="Helical" evidence="1">
    <location>
        <begin position="12"/>
        <end position="30"/>
    </location>
</feature>
<keyword evidence="1" id="KW-0472">Membrane</keyword>
<evidence type="ECO:0000256" key="1">
    <source>
        <dbReference type="SAM" id="Phobius"/>
    </source>
</evidence>
<reference evidence="2 3" key="1">
    <citation type="submission" date="2019-08" db="EMBL/GenBank/DDBJ databases">
        <title>Flavobacterium alkalisoli sp. nov., isolated from rhizosphere soil of Suaeda salsa.</title>
        <authorList>
            <person name="Sun J.-Q."/>
            <person name="Xu L."/>
        </authorList>
    </citation>
    <scope>NUCLEOTIDE SEQUENCE [LARGE SCALE GENOMIC DNA]</scope>
    <source>
        <strain evidence="2 3">XS-5</strain>
    </source>
</reference>
<name>A0A5B9FW86_9FLAO</name>
<dbReference type="Proteomes" id="UP000321222">
    <property type="component" value="Chromosome"/>
</dbReference>
<proteinExistence type="predicted"/>
<evidence type="ECO:0000313" key="2">
    <source>
        <dbReference type="EMBL" id="QEE50028.1"/>
    </source>
</evidence>
<sequence>MKKISSDAPILLAKRIPYLILVFIVIAILFKIFDEFKTRDLLSYLLLGGMLFIAWLNLRTLKVVYADKNRFVVNGQEIFFKDVLSIRKSILSRKIYVVEYNEGNEVKKFRFSVNSFMSFTPGFIKDIKIQIKEQQDKLREEQ</sequence>
<organism evidence="2 3">
    <name type="scientific">Flavobacterium alkalisoli</name>
    <dbReference type="NCBI Taxonomy" id="2602769"/>
    <lineage>
        <taxon>Bacteria</taxon>
        <taxon>Pseudomonadati</taxon>
        <taxon>Bacteroidota</taxon>
        <taxon>Flavobacteriia</taxon>
        <taxon>Flavobacteriales</taxon>
        <taxon>Flavobacteriaceae</taxon>
        <taxon>Flavobacterium</taxon>
    </lineage>
</organism>
<feature type="transmembrane region" description="Helical" evidence="1">
    <location>
        <begin position="42"/>
        <end position="61"/>
    </location>
</feature>
<dbReference type="AlphaFoldDB" id="A0A5B9FW86"/>
<protein>
    <recommendedName>
        <fullName evidence="4">PH domain-containing protein</fullName>
    </recommendedName>
</protein>
<gene>
    <name evidence="2" type="ORF">FUA48_10680</name>
</gene>
<keyword evidence="1" id="KW-0812">Transmembrane</keyword>
<dbReference type="KEGG" id="fak:FUA48_10680"/>
<keyword evidence="1" id="KW-1133">Transmembrane helix</keyword>
<keyword evidence="3" id="KW-1185">Reference proteome</keyword>
<accession>A0A5B9FW86</accession>
<dbReference type="RefSeq" id="WP_147583519.1">
    <property type="nucleotide sequence ID" value="NZ_CP042831.1"/>
</dbReference>
<evidence type="ECO:0000313" key="3">
    <source>
        <dbReference type="Proteomes" id="UP000321222"/>
    </source>
</evidence>